<dbReference type="OrthoDB" id="5823761at2759"/>
<dbReference type="EMBL" id="JAFJYH010000230">
    <property type="protein sequence ID" value="KAG4415234.1"/>
    <property type="molecule type" value="Genomic_DNA"/>
</dbReference>
<dbReference type="InterPro" id="IPR017853">
    <property type="entry name" value="GH"/>
</dbReference>
<dbReference type="Proteomes" id="UP000664132">
    <property type="component" value="Unassembled WGS sequence"/>
</dbReference>
<proteinExistence type="predicted"/>
<sequence length="100" mass="10761">MITEIGVGNGTQCQSYLTDIITYMKNNPEYIGWTAWAAGPFWGSARPCCTDSKQYGSLEPGSKGADGSPGLYTTIWVNQIQKLLPKALVWKGVTSLTGGL</sequence>
<reference evidence="1" key="1">
    <citation type="submission" date="2021-02" db="EMBL/GenBank/DDBJ databases">
        <title>Genome sequence Cadophora malorum strain M34.</title>
        <authorList>
            <person name="Stefanovic E."/>
            <person name="Vu D."/>
            <person name="Scully C."/>
            <person name="Dijksterhuis J."/>
            <person name="Roader J."/>
            <person name="Houbraken J."/>
        </authorList>
    </citation>
    <scope>NUCLEOTIDE SEQUENCE</scope>
    <source>
        <strain evidence="1">M34</strain>
    </source>
</reference>
<comment type="caution">
    <text evidence="1">The sequence shown here is derived from an EMBL/GenBank/DDBJ whole genome shotgun (WGS) entry which is preliminary data.</text>
</comment>
<dbReference type="SUPFAM" id="SSF51445">
    <property type="entry name" value="(Trans)glycosidases"/>
    <property type="match status" value="1"/>
</dbReference>
<accession>A0A8H7T4X6</accession>
<dbReference type="Gene3D" id="3.20.20.80">
    <property type="entry name" value="Glycosidases"/>
    <property type="match status" value="1"/>
</dbReference>
<evidence type="ECO:0000313" key="1">
    <source>
        <dbReference type="EMBL" id="KAG4415234.1"/>
    </source>
</evidence>
<dbReference type="AlphaFoldDB" id="A0A8H7T4X6"/>
<evidence type="ECO:0000313" key="2">
    <source>
        <dbReference type="Proteomes" id="UP000664132"/>
    </source>
</evidence>
<keyword evidence="2" id="KW-1185">Reference proteome</keyword>
<name>A0A8H7T4X6_9HELO</name>
<organism evidence="1 2">
    <name type="scientific">Cadophora malorum</name>
    <dbReference type="NCBI Taxonomy" id="108018"/>
    <lineage>
        <taxon>Eukaryota</taxon>
        <taxon>Fungi</taxon>
        <taxon>Dikarya</taxon>
        <taxon>Ascomycota</taxon>
        <taxon>Pezizomycotina</taxon>
        <taxon>Leotiomycetes</taxon>
        <taxon>Helotiales</taxon>
        <taxon>Ploettnerulaceae</taxon>
        <taxon>Cadophora</taxon>
    </lineage>
</organism>
<gene>
    <name evidence="1" type="ORF">IFR04_011645</name>
</gene>
<protein>
    <submittedName>
        <fullName evidence="1">Uncharacterized protein</fullName>
    </submittedName>
</protein>